<evidence type="ECO:0000313" key="8">
    <source>
        <dbReference type="Proteomes" id="UP000182944"/>
    </source>
</evidence>
<keyword evidence="4" id="KW-0812">Transmembrane</keyword>
<dbReference type="PANTHER" id="PTHR34040:SF2">
    <property type="entry name" value="FLAGELLAR BIOSYNTHETIC PROTEIN FLIQ"/>
    <property type="match status" value="1"/>
</dbReference>
<keyword evidence="8" id="KW-1185">Reference proteome</keyword>
<dbReference type="OrthoDB" id="9806440at2"/>
<dbReference type="Pfam" id="PF01313">
    <property type="entry name" value="Bac_export_3"/>
    <property type="match status" value="1"/>
</dbReference>
<evidence type="ECO:0000256" key="1">
    <source>
        <dbReference type="ARBA" id="ARBA00004651"/>
    </source>
</evidence>
<dbReference type="PIRSF" id="PIRSF004669">
    <property type="entry name" value="FliQ"/>
    <property type="match status" value="1"/>
</dbReference>
<evidence type="ECO:0000256" key="2">
    <source>
        <dbReference type="ARBA" id="ARBA00006156"/>
    </source>
</evidence>
<keyword evidence="6" id="KW-0472">Membrane</keyword>
<dbReference type="Proteomes" id="UP000182944">
    <property type="component" value="Unassembled WGS sequence"/>
</dbReference>
<evidence type="ECO:0000256" key="4">
    <source>
        <dbReference type="ARBA" id="ARBA00022692"/>
    </source>
</evidence>
<dbReference type="STRING" id="1545044.SAMN05444276_104111"/>
<accession>A0A099FS54</accession>
<keyword evidence="3" id="KW-1003">Cell membrane</keyword>
<organism evidence="7 8">
    <name type="scientific">Paracoccus sanguinis</name>
    <dbReference type="NCBI Taxonomy" id="1545044"/>
    <lineage>
        <taxon>Bacteria</taxon>
        <taxon>Pseudomonadati</taxon>
        <taxon>Pseudomonadota</taxon>
        <taxon>Alphaproteobacteria</taxon>
        <taxon>Rhodobacterales</taxon>
        <taxon>Paracoccaceae</taxon>
        <taxon>Paracoccus</taxon>
    </lineage>
</organism>
<dbReference type="EMBL" id="FNNA01000004">
    <property type="protein sequence ID" value="SDX30088.1"/>
    <property type="molecule type" value="Genomic_DNA"/>
</dbReference>
<dbReference type="PANTHER" id="PTHR34040">
    <property type="entry name" value="FLAGELLAR BIOSYNTHETIC PROTEIN FLIQ"/>
    <property type="match status" value="1"/>
</dbReference>
<evidence type="ECO:0000256" key="5">
    <source>
        <dbReference type="ARBA" id="ARBA00022989"/>
    </source>
</evidence>
<sequence>MELYQSLNHALILTLTLSAPAIIAATAVGIIVGLIQALTQIQDQTLPMAVKLAAVGAVLMILGGGLAARLVRFAADLFGQIARY</sequence>
<dbReference type="GO" id="GO:0005886">
    <property type="term" value="C:plasma membrane"/>
    <property type="evidence" value="ECO:0007669"/>
    <property type="project" value="UniProtKB-SubCell"/>
</dbReference>
<name>A0A099G0T1_9RHOB</name>
<evidence type="ECO:0000256" key="3">
    <source>
        <dbReference type="ARBA" id="ARBA00022475"/>
    </source>
</evidence>
<comment type="subcellular location">
    <subcellularLocation>
        <location evidence="1">Cell membrane</location>
        <topology evidence="1">Multi-pass membrane protein</topology>
    </subcellularLocation>
</comment>
<dbReference type="InterPro" id="IPR006306">
    <property type="entry name" value="T3SS_HrpO"/>
</dbReference>
<proteinExistence type="inferred from homology"/>
<gene>
    <name evidence="7" type="ORF">SAMN05444276_104111</name>
</gene>
<dbReference type="RefSeq" id="WP_036705276.1">
    <property type="nucleotide sequence ID" value="NZ_CP051543.1"/>
</dbReference>
<dbReference type="InterPro" id="IPR002191">
    <property type="entry name" value="Bac_export_3"/>
</dbReference>
<reference evidence="8" key="1">
    <citation type="submission" date="2016-10" db="EMBL/GenBank/DDBJ databases">
        <authorList>
            <person name="Varghese N."/>
            <person name="Submissions S."/>
        </authorList>
    </citation>
    <scope>NUCLEOTIDE SEQUENCE [LARGE SCALE GENOMIC DNA]</scope>
    <source>
        <strain evidence="8">DSM 29303</strain>
    </source>
</reference>
<evidence type="ECO:0000313" key="7">
    <source>
        <dbReference type="EMBL" id="SDX30088.1"/>
    </source>
</evidence>
<keyword evidence="5" id="KW-1133">Transmembrane helix</keyword>
<comment type="similarity">
    <text evidence="2">Belongs to the FliQ/MopD/SpaQ family.</text>
</comment>
<protein>
    <submittedName>
        <fullName evidence="7">Type III secretion protein S</fullName>
    </submittedName>
</protein>
<dbReference type="GO" id="GO:0009306">
    <property type="term" value="P:protein secretion"/>
    <property type="evidence" value="ECO:0007669"/>
    <property type="project" value="InterPro"/>
</dbReference>
<accession>A0A099G0T1</accession>
<dbReference type="PRINTS" id="PR00952">
    <property type="entry name" value="TYPE3IMQPROT"/>
</dbReference>
<dbReference type="NCBIfam" id="TIGR01403">
    <property type="entry name" value="fliQ_rel_III"/>
    <property type="match status" value="1"/>
</dbReference>
<evidence type="ECO:0000256" key="6">
    <source>
        <dbReference type="ARBA" id="ARBA00023136"/>
    </source>
</evidence>
<dbReference type="AlphaFoldDB" id="A0A099G0T1"/>